<reference evidence="3" key="1">
    <citation type="submission" date="2016-10" db="EMBL/GenBank/DDBJ databases">
        <authorList>
            <person name="Varghese N."/>
            <person name="Submissions S."/>
        </authorList>
    </citation>
    <scope>NUCLEOTIDE SEQUENCE [LARGE SCALE GENOMIC DNA]</scope>
    <source>
        <strain evidence="3">DSM 23317</strain>
    </source>
</reference>
<dbReference type="Pfam" id="PF01636">
    <property type="entry name" value="APH"/>
    <property type="match status" value="1"/>
</dbReference>
<feature type="domain" description="Aminoglycoside phosphotransferase" evidence="1">
    <location>
        <begin position="29"/>
        <end position="238"/>
    </location>
</feature>
<dbReference type="SUPFAM" id="SSF56112">
    <property type="entry name" value="Protein kinase-like (PK-like)"/>
    <property type="match status" value="1"/>
</dbReference>
<protein>
    <recommendedName>
        <fullName evidence="1">Aminoglycoside phosphotransferase domain-containing protein</fullName>
    </recommendedName>
</protein>
<gene>
    <name evidence="2" type="ORF">SAMN04488540_11051</name>
</gene>
<accession>A0A1G8UZT9</accession>
<proteinExistence type="predicted"/>
<organism evidence="2 3">
    <name type="scientific">Ferrimonas sediminum</name>
    <dbReference type="NCBI Taxonomy" id="718193"/>
    <lineage>
        <taxon>Bacteria</taxon>
        <taxon>Pseudomonadati</taxon>
        <taxon>Pseudomonadota</taxon>
        <taxon>Gammaproteobacteria</taxon>
        <taxon>Alteromonadales</taxon>
        <taxon>Ferrimonadaceae</taxon>
        <taxon>Ferrimonas</taxon>
    </lineage>
</organism>
<sequence length="331" mass="38005">MQDSRRDQLQGWLNQCFSPSIQDLVLIFGDASYRRYFRFSHQGHSYIAVDAPPDKENSAPFVAMTRAYHQAGLPAPEIVHSDLKLGFMCQSDLGDEHLQRRLSASTLAHWYQQALSLLPKIGAITATETGPLPAYDETLLRQELSLLPQWFLKVHLDQEQCREFDALWPSLCDLLVDNALSQPQVGVHRDYHCRNLMVVDQQLAIIDYQGAVLGPVTYDPVSLLKDCYVRWTPEQLTPLLDSHYRRLSALGWLNGADRQQFQRWYDLTGLQRHLKVLGIFARLCHRDGKPGYLADLPRVLDYVIEAADRYDDTRPLAVLARQWRHQLEAQA</sequence>
<dbReference type="InterPro" id="IPR002575">
    <property type="entry name" value="Aminoglycoside_PTrfase"/>
</dbReference>
<evidence type="ECO:0000313" key="2">
    <source>
        <dbReference type="EMBL" id="SDJ59313.1"/>
    </source>
</evidence>
<evidence type="ECO:0000259" key="1">
    <source>
        <dbReference type="Pfam" id="PF01636"/>
    </source>
</evidence>
<dbReference type="InterPro" id="IPR011009">
    <property type="entry name" value="Kinase-like_dom_sf"/>
</dbReference>
<dbReference type="Gene3D" id="3.30.200.20">
    <property type="entry name" value="Phosphorylase Kinase, domain 1"/>
    <property type="match status" value="1"/>
</dbReference>
<dbReference type="Proteomes" id="UP000199527">
    <property type="component" value="Unassembled WGS sequence"/>
</dbReference>
<dbReference type="Gene3D" id="3.90.1200.10">
    <property type="match status" value="1"/>
</dbReference>
<dbReference type="AlphaFoldDB" id="A0A1G8UZT9"/>
<dbReference type="EMBL" id="FNEM01000010">
    <property type="protein sequence ID" value="SDJ59313.1"/>
    <property type="molecule type" value="Genomic_DNA"/>
</dbReference>
<keyword evidence="3" id="KW-1185">Reference proteome</keyword>
<name>A0A1G8UZT9_9GAMM</name>
<dbReference type="OrthoDB" id="9809275at2"/>
<evidence type="ECO:0000313" key="3">
    <source>
        <dbReference type="Proteomes" id="UP000199527"/>
    </source>
</evidence>
<dbReference type="RefSeq" id="WP_090365604.1">
    <property type="nucleotide sequence ID" value="NZ_FNEM01000010.1"/>
</dbReference>